<evidence type="ECO:0000256" key="4">
    <source>
        <dbReference type="ARBA" id="ARBA00023163"/>
    </source>
</evidence>
<dbReference type="VEuPathDB" id="VectorBase:MDOMA2_006233"/>
<dbReference type="EnsemblMetazoa" id="MDOA014406-RB">
    <property type="protein sequence ID" value="MDOA014406-PB"/>
    <property type="gene ID" value="MDOA014406"/>
</dbReference>
<evidence type="ECO:0000256" key="3">
    <source>
        <dbReference type="ARBA" id="ARBA00023015"/>
    </source>
</evidence>
<dbReference type="OrthoDB" id="6621890at2759"/>
<feature type="compositionally biased region" description="Gly residues" evidence="6">
    <location>
        <begin position="111"/>
        <end position="125"/>
    </location>
</feature>
<feature type="compositionally biased region" description="Polar residues" evidence="6">
    <location>
        <begin position="126"/>
        <end position="136"/>
    </location>
</feature>
<comment type="subcellular location">
    <subcellularLocation>
        <location evidence="1">Nucleus</location>
    </subcellularLocation>
</comment>
<feature type="compositionally biased region" description="Basic residues" evidence="6">
    <location>
        <begin position="22"/>
        <end position="33"/>
    </location>
</feature>
<reference evidence="7" key="1">
    <citation type="submission" date="2020-05" db="UniProtKB">
        <authorList>
            <consortium name="EnsemblMetazoa"/>
        </authorList>
    </citation>
    <scope>IDENTIFICATION</scope>
    <source>
        <strain evidence="7">Aabys</strain>
    </source>
</reference>
<feature type="compositionally biased region" description="Low complexity" evidence="6">
    <location>
        <begin position="1"/>
        <end position="21"/>
    </location>
</feature>
<keyword evidence="3" id="KW-0805">Transcription regulation</keyword>
<dbReference type="GO" id="GO:0016251">
    <property type="term" value="F:RNA polymerase II general transcription initiation factor activity"/>
    <property type="evidence" value="ECO:0007669"/>
    <property type="project" value="InterPro"/>
</dbReference>
<evidence type="ECO:0000256" key="2">
    <source>
        <dbReference type="ARBA" id="ARBA00007688"/>
    </source>
</evidence>
<feature type="compositionally biased region" description="Low complexity" evidence="6">
    <location>
        <begin position="40"/>
        <end position="76"/>
    </location>
</feature>
<accession>A0A1I8NEM0</accession>
<dbReference type="GO" id="GO:0046695">
    <property type="term" value="C:SLIK (SAGA-like) complex"/>
    <property type="evidence" value="ECO:0007669"/>
    <property type="project" value="InterPro"/>
</dbReference>
<dbReference type="RefSeq" id="XP_011292194.2">
    <property type="nucleotide sequence ID" value="XM_011293892.3"/>
</dbReference>
<comment type="similarity">
    <text evidence="2">Belongs to the TAF6 family.</text>
</comment>
<dbReference type="GO" id="GO:0000124">
    <property type="term" value="C:SAGA complex"/>
    <property type="evidence" value="ECO:0007669"/>
    <property type="project" value="InterPro"/>
</dbReference>
<evidence type="ECO:0000313" key="7">
    <source>
        <dbReference type="EnsemblMetazoa" id="MDOA014406-PB"/>
    </source>
</evidence>
<sequence length="733" mass="82272">MKTSSTQQSEDSTTKTTAQTKSTKKSTKSRAKSTKAESQSGSSNKNATASTSGNSSGGTLITQQQQQQQGTPTTNQVNLMPTTPTSSLGGGGGVSGSVGVNMFESPSLAQVGGGSGGMGGGGGVGTTNSNEINTTSRNHHKSYVGLEPRSIKIIWEQHDQSDIELSTEVCSRVAEDVSYKLWELVNNIKTYSRHSGGIVTYDLVNEVLKDSDVPPCLGAMDSDWDRIDYDGSYFFYSDKILELRDEYQREVSYSIPHGPDFKSYWPVDDKYMEQIKKYVPSLIYATLNGNPDELDTTLTEAAFSPIIGSCYRLILAKIVQIIAFKQTNEISSRCWRLLRALSSNPRTRDVDSREEYYHLSEILVCQLLAPFESIKIQNNSTKDDLNAQHDPIKMENNLGFEANGVHHSAMQQDMNVIQVGSGRADDNCGKIFKLEPDNDEEEIDISSICDESISSLQTSQYFATPVEWEFVDELCETLGMLGGLNGYFQSECLFHILRRLKRFFRGRVIQKERDYNYISRSVRGLIALGEYAFREFIPFLYELNVDEVPESLWNDFNLSAVFLNGSDDIFLYEWLQEVCGGDKLQPFLTYYAQFYEKFIKYRFVRKKKSTFKINPKVGVRRLEWNALAAAMCHGDDPNKALKPKPLLNDLFPELKPINPKLNRAGNIRFKFAGCRPVILKPKNKFGQLAGENSVSTLNGCSASDVLIAKRRLYKPLTNERAMIPLCSYYYVKI</sequence>
<protein>
    <submittedName>
        <fullName evidence="7">Uncharacterized protein</fullName>
    </submittedName>
</protein>
<gene>
    <name evidence="7" type="primary">101894159</name>
</gene>
<feature type="region of interest" description="Disordered" evidence="6">
    <location>
        <begin position="1"/>
        <end position="137"/>
    </location>
</feature>
<evidence type="ECO:0000256" key="1">
    <source>
        <dbReference type="ARBA" id="ARBA00004123"/>
    </source>
</evidence>
<keyword evidence="4" id="KW-0804">Transcription</keyword>
<dbReference type="VEuPathDB" id="VectorBase:MDOA014406"/>
<dbReference type="AlphaFoldDB" id="A0A1I8NEM0"/>
<proteinExistence type="inferred from homology"/>
<dbReference type="InterPro" id="IPR037796">
    <property type="entry name" value="TAF6"/>
</dbReference>
<dbReference type="STRING" id="7370.A0A1I8NEM0"/>
<dbReference type="CDD" id="cd22932">
    <property type="entry name" value="HFD_TAF6L"/>
    <property type="match status" value="1"/>
</dbReference>
<dbReference type="GO" id="GO:0005669">
    <property type="term" value="C:transcription factor TFIID complex"/>
    <property type="evidence" value="ECO:0007669"/>
    <property type="project" value="InterPro"/>
</dbReference>
<dbReference type="GO" id="GO:0051123">
    <property type="term" value="P:RNA polymerase II preinitiation complex assembly"/>
    <property type="evidence" value="ECO:0007669"/>
    <property type="project" value="TreeGrafter"/>
</dbReference>
<dbReference type="GO" id="GO:0003713">
    <property type="term" value="F:transcription coactivator activity"/>
    <property type="evidence" value="ECO:0007669"/>
    <property type="project" value="TreeGrafter"/>
</dbReference>
<dbReference type="PANTHER" id="PTHR10221:SF9">
    <property type="entry name" value="TRANSCRIPTION INITIATION FACTOR TFIID SUBUNIT 6"/>
    <property type="match status" value="1"/>
</dbReference>
<name>A0A1I8NEM0_MUSDO</name>
<keyword evidence="5" id="KW-0539">Nucleus</keyword>
<organism evidence="7">
    <name type="scientific">Musca domestica</name>
    <name type="common">House fly</name>
    <dbReference type="NCBI Taxonomy" id="7370"/>
    <lineage>
        <taxon>Eukaryota</taxon>
        <taxon>Metazoa</taxon>
        <taxon>Ecdysozoa</taxon>
        <taxon>Arthropoda</taxon>
        <taxon>Hexapoda</taxon>
        <taxon>Insecta</taxon>
        <taxon>Pterygota</taxon>
        <taxon>Neoptera</taxon>
        <taxon>Endopterygota</taxon>
        <taxon>Diptera</taxon>
        <taxon>Brachycera</taxon>
        <taxon>Muscomorpha</taxon>
        <taxon>Muscoidea</taxon>
        <taxon>Muscidae</taxon>
        <taxon>Musca</taxon>
    </lineage>
</organism>
<dbReference type="PANTHER" id="PTHR10221">
    <property type="entry name" value="TRANSCRIPTION INITIATION FACTOR TFIID SUBUNIT 6"/>
    <property type="match status" value="1"/>
</dbReference>
<evidence type="ECO:0000256" key="5">
    <source>
        <dbReference type="ARBA" id="ARBA00023242"/>
    </source>
</evidence>
<evidence type="ECO:0000256" key="6">
    <source>
        <dbReference type="SAM" id="MobiDB-lite"/>
    </source>
</evidence>